<dbReference type="GO" id="GO:0055085">
    <property type="term" value="P:transmembrane transport"/>
    <property type="evidence" value="ECO:0007669"/>
    <property type="project" value="UniProtKB-ARBA"/>
</dbReference>
<dbReference type="PANTHER" id="PTHR43776">
    <property type="entry name" value="TRANSPORT ATP-BINDING PROTEIN"/>
    <property type="match status" value="1"/>
</dbReference>
<dbReference type="Gene3D" id="3.40.50.300">
    <property type="entry name" value="P-loop containing nucleotide triphosphate hydrolases"/>
    <property type="match status" value="1"/>
</dbReference>
<dbReference type="InterPro" id="IPR027417">
    <property type="entry name" value="P-loop_NTPase"/>
</dbReference>
<dbReference type="PANTHER" id="PTHR43776:SF7">
    <property type="entry name" value="D,D-DIPEPTIDE TRANSPORT ATP-BINDING PROTEIN DDPF-RELATED"/>
    <property type="match status" value="1"/>
</dbReference>
<dbReference type="GO" id="GO:0016887">
    <property type="term" value="F:ATP hydrolysis activity"/>
    <property type="evidence" value="ECO:0007669"/>
    <property type="project" value="InterPro"/>
</dbReference>
<dbReference type="InterPro" id="IPR003439">
    <property type="entry name" value="ABC_transporter-like_ATP-bd"/>
</dbReference>
<dbReference type="CDD" id="cd03257">
    <property type="entry name" value="ABC_NikE_OppD_transporters"/>
    <property type="match status" value="1"/>
</dbReference>
<dbReference type="OrthoDB" id="9815712at2"/>
<keyword evidence="4" id="KW-0547">Nucleotide-binding</keyword>
<dbReference type="Pfam" id="PF00005">
    <property type="entry name" value="ABC_tran"/>
    <property type="match status" value="1"/>
</dbReference>
<evidence type="ECO:0000256" key="5">
    <source>
        <dbReference type="ARBA" id="ARBA00022840"/>
    </source>
</evidence>
<comment type="similarity">
    <text evidence="2">Belongs to the ABC transporter superfamily.</text>
</comment>
<dbReference type="NCBIfam" id="TIGR01727">
    <property type="entry name" value="oligo_HPY"/>
    <property type="match status" value="1"/>
</dbReference>
<keyword evidence="5 7" id="KW-0067">ATP-binding</keyword>
<organism evidence="7 8">
    <name type="scientific">Mycoplana dimorpha</name>
    <dbReference type="NCBI Taxonomy" id="28320"/>
    <lineage>
        <taxon>Bacteria</taxon>
        <taxon>Pseudomonadati</taxon>
        <taxon>Pseudomonadota</taxon>
        <taxon>Alphaproteobacteria</taxon>
        <taxon>Hyphomicrobiales</taxon>
        <taxon>Rhizobiaceae</taxon>
        <taxon>Mycoplana</taxon>
    </lineage>
</organism>
<proteinExistence type="inferred from homology"/>
<protein>
    <submittedName>
        <fullName evidence="7">Peptide/nickel transport system ATP-binding protein</fullName>
    </submittedName>
</protein>
<evidence type="ECO:0000256" key="1">
    <source>
        <dbReference type="ARBA" id="ARBA00004417"/>
    </source>
</evidence>
<comment type="caution">
    <text evidence="7">The sequence shown here is derived from an EMBL/GenBank/DDBJ whole genome shotgun (WGS) entry which is preliminary data.</text>
</comment>
<evidence type="ECO:0000259" key="6">
    <source>
        <dbReference type="PROSITE" id="PS50893"/>
    </source>
</evidence>
<gene>
    <name evidence="7" type="ORF">C7449_11112</name>
</gene>
<dbReference type="SUPFAM" id="SSF52540">
    <property type="entry name" value="P-loop containing nucleoside triphosphate hydrolases"/>
    <property type="match status" value="1"/>
</dbReference>
<dbReference type="GO" id="GO:0015833">
    <property type="term" value="P:peptide transport"/>
    <property type="evidence" value="ECO:0007669"/>
    <property type="project" value="InterPro"/>
</dbReference>
<evidence type="ECO:0000313" key="8">
    <source>
        <dbReference type="Proteomes" id="UP000241247"/>
    </source>
</evidence>
<keyword evidence="3" id="KW-0813">Transport</keyword>
<dbReference type="InterPro" id="IPR003593">
    <property type="entry name" value="AAA+_ATPase"/>
</dbReference>
<evidence type="ECO:0000256" key="4">
    <source>
        <dbReference type="ARBA" id="ARBA00022741"/>
    </source>
</evidence>
<dbReference type="PROSITE" id="PS50893">
    <property type="entry name" value="ABC_TRANSPORTER_2"/>
    <property type="match status" value="1"/>
</dbReference>
<evidence type="ECO:0000256" key="2">
    <source>
        <dbReference type="ARBA" id="ARBA00005417"/>
    </source>
</evidence>
<dbReference type="GO" id="GO:0005524">
    <property type="term" value="F:ATP binding"/>
    <property type="evidence" value="ECO:0007669"/>
    <property type="project" value="UniProtKB-KW"/>
</dbReference>
<dbReference type="Pfam" id="PF08352">
    <property type="entry name" value="oligo_HPY"/>
    <property type="match status" value="1"/>
</dbReference>
<dbReference type="InterPro" id="IPR013563">
    <property type="entry name" value="Oligopep_ABC_C"/>
</dbReference>
<dbReference type="FunFam" id="3.40.50.300:FF:000016">
    <property type="entry name" value="Oligopeptide ABC transporter ATP-binding component"/>
    <property type="match status" value="1"/>
</dbReference>
<dbReference type="EMBL" id="PZZZ01000011">
    <property type="protein sequence ID" value="PTM89118.1"/>
    <property type="molecule type" value="Genomic_DNA"/>
</dbReference>
<dbReference type="Proteomes" id="UP000241247">
    <property type="component" value="Unassembled WGS sequence"/>
</dbReference>
<dbReference type="RefSeq" id="WP_108004750.1">
    <property type="nucleotide sequence ID" value="NZ_JBHEEX010000018.1"/>
</dbReference>
<sequence>MPEAQPLLRVENLVTRFKSVERSKWISAVDDVSITLAPGEMVGLVGESGCGKSTLGRTIVGLERPQSGRILLDGVDLSTLRGAELRRRRRAIQYVFQDPYASLNDRQTIGEAIAEALIIMGISDPAEQRRRIRTLLDQVGLPDALAERYPRELSGGQRQRVAIARSLAVEPRVLICDEPVSALDLSIRAQVMNLFLRLHKDLGVACLFIAHDLALVRQATSRTYVMYLGKIIEEATSAELYARPSHPYSKALLGSIPSADPRIEVTREPPEIFGDIPSPTNPPSGCRFRTRCPHAAEVCASAVPPLVALSPSHQAGCVLAEKFYAESAAQPLPHPAPAPRDIQTMHAR</sequence>
<evidence type="ECO:0000313" key="7">
    <source>
        <dbReference type="EMBL" id="PTM89118.1"/>
    </source>
</evidence>
<name>A0A2T5AQY0_MYCDI</name>
<accession>A0A2T5AQY0</accession>
<reference evidence="7 8" key="1">
    <citation type="submission" date="2018-04" db="EMBL/GenBank/DDBJ databases">
        <title>Genomic Encyclopedia of Type Strains, Phase IV (KMG-IV): sequencing the most valuable type-strain genomes for metagenomic binning, comparative biology and taxonomic classification.</title>
        <authorList>
            <person name="Goeker M."/>
        </authorList>
    </citation>
    <scope>NUCLEOTIDE SEQUENCE [LARGE SCALE GENOMIC DNA]</scope>
    <source>
        <strain evidence="7 8">DSM 7138</strain>
    </source>
</reference>
<evidence type="ECO:0000256" key="3">
    <source>
        <dbReference type="ARBA" id="ARBA00022448"/>
    </source>
</evidence>
<comment type="subcellular location">
    <subcellularLocation>
        <location evidence="1">Cell inner membrane</location>
        <topology evidence="1">Peripheral membrane protein</topology>
    </subcellularLocation>
</comment>
<dbReference type="SMART" id="SM00382">
    <property type="entry name" value="AAA"/>
    <property type="match status" value="1"/>
</dbReference>
<keyword evidence="8" id="KW-1185">Reference proteome</keyword>
<dbReference type="GO" id="GO:0005886">
    <property type="term" value="C:plasma membrane"/>
    <property type="evidence" value="ECO:0007669"/>
    <property type="project" value="UniProtKB-SubCell"/>
</dbReference>
<dbReference type="InterPro" id="IPR050319">
    <property type="entry name" value="ABC_transp_ATP-bind"/>
</dbReference>
<feature type="domain" description="ABC transporter" evidence="6">
    <location>
        <begin position="8"/>
        <end position="253"/>
    </location>
</feature>
<dbReference type="InterPro" id="IPR017871">
    <property type="entry name" value="ABC_transporter-like_CS"/>
</dbReference>
<dbReference type="AlphaFoldDB" id="A0A2T5AQY0"/>
<dbReference type="PROSITE" id="PS00211">
    <property type="entry name" value="ABC_TRANSPORTER_1"/>
    <property type="match status" value="1"/>
</dbReference>